<evidence type="ECO:0000313" key="2">
    <source>
        <dbReference type="EnsemblPlants" id="ORGLA07G0147800.1"/>
    </source>
</evidence>
<dbReference type="InterPro" id="IPR036312">
    <property type="entry name" value="Bifun_inhib/LTP/seed_sf"/>
</dbReference>
<dbReference type="AlphaFoldDB" id="I1QBI6"/>
<protein>
    <recommendedName>
        <fullName evidence="4">Bifunctional inhibitor/plant lipid transfer protein/seed storage helical domain-containing protein</fullName>
    </recommendedName>
</protein>
<name>I1QBI6_ORYGL</name>
<proteinExistence type="predicted"/>
<evidence type="ECO:0000313" key="3">
    <source>
        <dbReference type="Proteomes" id="UP000007306"/>
    </source>
</evidence>
<reference evidence="2 3" key="2">
    <citation type="submission" date="2018-04" db="EMBL/GenBank/DDBJ databases">
        <title>OglaRS2 (Oryza glaberrima Reference Sequence Version 2).</title>
        <authorList>
            <person name="Zhang J."/>
            <person name="Kudrna D."/>
            <person name="Lee S."/>
            <person name="Talag J."/>
            <person name="Rajasekar S."/>
            <person name="Wing R.A."/>
        </authorList>
    </citation>
    <scope>NUCLEOTIDE SEQUENCE [LARGE SCALE GENOMIC DNA]</scope>
    <source>
        <strain evidence="2 3">cv. IRGC 96717</strain>
    </source>
</reference>
<evidence type="ECO:0000256" key="1">
    <source>
        <dbReference type="SAM" id="MobiDB-lite"/>
    </source>
</evidence>
<organism evidence="2 3">
    <name type="scientific">Oryza glaberrima</name>
    <name type="common">African rice</name>
    <dbReference type="NCBI Taxonomy" id="4538"/>
    <lineage>
        <taxon>Eukaryota</taxon>
        <taxon>Viridiplantae</taxon>
        <taxon>Streptophyta</taxon>
        <taxon>Embryophyta</taxon>
        <taxon>Tracheophyta</taxon>
        <taxon>Spermatophyta</taxon>
        <taxon>Magnoliopsida</taxon>
        <taxon>Liliopsida</taxon>
        <taxon>Poales</taxon>
        <taxon>Poaceae</taxon>
        <taxon>BOP clade</taxon>
        <taxon>Oryzoideae</taxon>
        <taxon>Oryzeae</taxon>
        <taxon>Oryzinae</taxon>
        <taxon>Oryza</taxon>
    </lineage>
</organism>
<keyword evidence="3" id="KW-1185">Reference proteome</keyword>
<reference evidence="2" key="1">
    <citation type="submission" date="2015-06" db="UniProtKB">
        <authorList>
            <consortium name="EnsemblPlants"/>
        </authorList>
    </citation>
    <scope>IDENTIFICATION</scope>
</reference>
<feature type="region of interest" description="Disordered" evidence="1">
    <location>
        <begin position="129"/>
        <end position="156"/>
    </location>
</feature>
<dbReference type="Gramene" id="ORGLA07G0147800.1">
    <property type="protein sequence ID" value="ORGLA07G0147800.1"/>
    <property type="gene ID" value="ORGLA07G0147800"/>
</dbReference>
<dbReference type="EnsemblPlants" id="ORGLA07G0147800.1">
    <property type="protein sequence ID" value="ORGLA07G0147800.1"/>
    <property type="gene ID" value="ORGLA07G0147800"/>
</dbReference>
<dbReference type="SUPFAM" id="SSF47699">
    <property type="entry name" value="Bifunctional inhibitor/lipid-transfer protein/seed storage 2S albumin"/>
    <property type="match status" value="1"/>
</dbReference>
<dbReference type="HOGENOM" id="CLU_1689472_0_0_1"/>
<dbReference type="Proteomes" id="UP000007306">
    <property type="component" value="Chromosome 7"/>
</dbReference>
<evidence type="ECO:0008006" key="4">
    <source>
        <dbReference type="Google" id="ProtNLM"/>
    </source>
</evidence>
<accession>I1QBI6</accession>
<sequence length="156" mass="16645">MSFCQLLNTVIFTIQCRGVAPALTPARGYASRPAAARRFLGEEVCDAPQLAAEVVGACMENVPDRPCCRAIAAVVDFGCFCPVAESSVIFSNGTTPPVILTLYVECRGTKNRNIYSLWTDIKYLSVASLPPPPSPPPSPTPPPPPTTPPPSRSDTR</sequence>